<keyword evidence="9 10" id="KW-0472">Membrane</keyword>
<evidence type="ECO:0000313" key="11">
    <source>
        <dbReference type="EMBL" id="SIS74255.1"/>
    </source>
</evidence>
<proteinExistence type="inferred from homology"/>
<evidence type="ECO:0000256" key="6">
    <source>
        <dbReference type="ARBA" id="ARBA00022692"/>
    </source>
</evidence>
<keyword evidence="11" id="KW-0282">Flagellum</keyword>
<dbReference type="GO" id="GO:0009425">
    <property type="term" value="C:bacterial-type flagellum basal body"/>
    <property type="evidence" value="ECO:0007669"/>
    <property type="project" value="InterPro"/>
</dbReference>
<keyword evidence="7 10" id="KW-0283">Flagellar rotation</keyword>
<name>A0A1N7LK88_9GAMM</name>
<organism evidence="11 12">
    <name type="scientific">Thalassolituus maritimus</name>
    <dbReference type="NCBI Taxonomy" id="484498"/>
    <lineage>
        <taxon>Bacteria</taxon>
        <taxon>Pseudomonadati</taxon>
        <taxon>Pseudomonadota</taxon>
        <taxon>Gammaproteobacteria</taxon>
        <taxon>Oceanospirillales</taxon>
        <taxon>Oceanospirillaceae</taxon>
        <taxon>Thalassolituus</taxon>
    </lineage>
</organism>
<dbReference type="GO" id="GO:0005886">
    <property type="term" value="C:plasma membrane"/>
    <property type="evidence" value="ECO:0007669"/>
    <property type="project" value="UniProtKB-SubCell"/>
</dbReference>
<keyword evidence="8 10" id="KW-1133">Transmembrane helix</keyword>
<dbReference type="GO" id="GO:0071978">
    <property type="term" value="P:bacterial-type flagellum-dependent swarming motility"/>
    <property type="evidence" value="ECO:0007669"/>
    <property type="project" value="TreeGrafter"/>
</dbReference>
<protein>
    <recommendedName>
        <fullName evidence="10">Flagellar protein FliL</fullName>
    </recommendedName>
</protein>
<feature type="transmembrane region" description="Helical" evidence="10">
    <location>
        <begin position="26"/>
        <end position="49"/>
    </location>
</feature>
<dbReference type="PANTHER" id="PTHR35091:SF2">
    <property type="entry name" value="FLAGELLAR PROTEIN FLIL"/>
    <property type="match status" value="1"/>
</dbReference>
<evidence type="ECO:0000256" key="2">
    <source>
        <dbReference type="ARBA" id="ARBA00004162"/>
    </source>
</evidence>
<keyword evidence="12" id="KW-1185">Reference proteome</keyword>
<comment type="function">
    <text evidence="1 10">Controls the rotational direction of flagella during chemotaxis.</text>
</comment>
<dbReference type="RefSeq" id="WP_068442309.1">
    <property type="nucleotide sequence ID" value="NZ_FTOH01000004.1"/>
</dbReference>
<dbReference type="AlphaFoldDB" id="A0A1N7LK88"/>
<keyword evidence="5 10" id="KW-0145">Chemotaxis</keyword>
<evidence type="ECO:0000313" key="12">
    <source>
        <dbReference type="Proteomes" id="UP000185639"/>
    </source>
</evidence>
<comment type="similarity">
    <text evidence="3 10">Belongs to the FliL family.</text>
</comment>
<dbReference type="PANTHER" id="PTHR35091">
    <property type="entry name" value="FLAGELLAR PROTEIN FLIL"/>
    <property type="match status" value="1"/>
</dbReference>
<evidence type="ECO:0000256" key="8">
    <source>
        <dbReference type="ARBA" id="ARBA00022989"/>
    </source>
</evidence>
<evidence type="ECO:0000256" key="3">
    <source>
        <dbReference type="ARBA" id="ARBA00008281"/>
    </source>
</evidence>
<reference evidence="12" key="1">
    <citation type="submission" date="2017-01" db="EMBL/GenBank/DDBJ databases">
        <authorList>
            <person name="Varghese N."/>
            <person name="Submissions S."/>
        </authorList>
    </citation>
    <scope>NUCLEOTIDE SEQUENCE [LARGE SCALE GENOMIC DNA]</scope>
    <source>
        <strain evidence="12">DSM 24913</strain>
    </source>
</reference>
<dbReference type="Proteomes" id="UP000185639">
    <property type="component" value="Unassembled WGS sequence"/>
</dbReference>
<keyword evidence="10" id="KW-0997">Cell inner membrane</keyword>
<keyword evidence="11" id="KW-0969">Cilium</keyword>
<dbReference type="EMBL" id="FTOH01000004">
    <property type="protein sequence ID" value="SIS74255.1"/>
    <property type="molecule type" value="Genomic_DNA"/>
</dbReference>
<evidence type="ECO:0000256" key="9">
    <source>
        <dbReference type="ARBA" id="ARBA00023136"/>
    </source>
</evidence>
<dbReference type="STRING" id="484498.SAMN05421686_10444"/>
<evidence type="ECO:0000256" key="7">
    <source>
        <dbReference type="ARBA" id="ARBA00022779"/>
    </source>
</evidence>
<dbReference type="GO" id="GO:0006935">
    <property type="term" value="P:chemotaxis"/>
    <property type="evidence" value="ECO:0007669"/>
    <property type="project" value="UniProtKB-KW"/>
</dbReference>
<dbReference type="Pfam" id="PF03748">
    <property type="entry name" value="FliL"/>
    <property type="match status" value="1"/>
</dbReference>
<comment type="subcellular location">
    <subcellularLocation>
        <location evidence="10">Cell inner membrane</location>
    </subcellularLocation>
    <subcellularLocation>
        <location evidence="2">Cell membrane</location>
        <topology evidence="2">Single-pass membrane protein</topology>
    </subcellularLocation>
</comment>
<evidence type="ECO:0000256" key="4">
    <source>
        <dbReference type="ARBA" id="ARBA00022475"/>
    </source>
</evidence>
<gene>
    <name evidence="11" type="ORF">SAMN05421686_10444</name>
</gene>
<dbReference type="InterPro" id="IPR005503">
    <property type="entry name" value="FliL"/>
</dbReference>
<keyword evidence="6 10" id="KW-0812">Transmembrane</keyword>
<evidence type="ECO:0000256" key="10">
    <source>
        <dbReference type="RuleBase" id="RU364125"/>
    </source>
</evidence>
<dbReference type="OrthoDB" id="5616092at2"/>
<sequence>MAKEQDLKLEGQEGEEEQSGGGKKKLIIIIAIVLIVLLAGGGAAAFFLLGGEEEEVTDEEVVEEVVEEPEIPAVYVKLKPEFVISFQVGTRQRYVQASIEIMTRQQSIVDALELHEPMVRNEVINIVSRQEFAKLRTAEGRVALQNALKSAITEMMEREAGSDGVEAVLFTNFVMQ</sequence>
<accession>A0A1N7LK88</accession>
<evidence type="ECO:0000256" key="1">
    <source>
        <dbReference type="ARBA" id="ARBA00002254"/>
    </source>
</evidence>
<keyword evidence="4" id="KW-1003">Cell membrane</keyword>
<keyword evidence="11" id="KW-0966">Cell projection</keyword>
<evidence type="ECO:0000256" key="5">
    <source>
        <dbReference type="ARBA" id="ARBA00022500"/>
    </source>
</evidence>